<dbReference type="RefSeq" id="WP_015235453.1">
    <property type="nucleotide sequence ID" value="NC_019793.1"/>
</dbReference>
<feature type="compositionally biased region" description="Gly residues" evidence="1">
    <location>
        <begin position="98"/>
        <end position="107"/>
    </location>
</feature>
<organism evidence="2 3">
    <name type="scientific">Deinococcus peraridilitoris (strain DSM 19664 / LMG 22246 / CIP 109416 / KR-200)</name>
    <dbReference type="NCBI Taxonomy" id="937777"/>
    <lineage>
        <taxon>Bacteria</taxon>
        <taxon>Thermotogati</taxon>
        <taxon>Deinococcota</taxon>
        <taxon>Deinococci</taxon>
        <taxon>Deinococcales</taxon>
        <taxon>Deinococcaceae</taxon>
        <taxon>Deinococcus</taxon>
    </lineage>
</organism>
<name>L0A2C8_DEIPD</name>
<dbReference type="AlphaFoldDB" id="L0A2C8"/>
<reference evidence="3" key="1">
    <citation type="submission" date="2012-03" db="EMBL/GenBank/DDBJ databases">
        <title>Complete sequence of chromosome of Deinococcus peraridilitoris DSM 19664.</title>
        <authorList>
            <person name="Lucas S."/>
            <person name="Copeland A."/>
            <person name="Lapidus A."/>
            <person name="Glavina del Rio T."/>
            <person name="Dalin E."/>
            <person name="Tice H."/>
            <person name="Bruce D."/>
            <person name="Goodwin L."/>
            <person name="Pitluck S."/>
            <person name="Peters L."/>
            <person name="Mikhailova N."/>
            <person name="Lu M."/>
            <person name="Kyrpides N."/>
            <person name="Mavromatis K."/>
            <person name="Ivanova N."/>
            <person name="Brettin T."/>
            <person name="Detter J.C."/>
            <person name="Han C."/>
            <person name="Larimer F."/>
            <person name="Land M."/>
            <person name="Hauser L."/>
            <person name="Markowitz V."/>
            <person name="Cheng J.-F."/>
            <person name="Hugenholtz P."/>
            <person name="Woyke T."/>
            <person name="Wu D."/>
            <person name="Pukall R."/>
            <person name="Steenblock K."/>
            <person name="Brambilla E."/>
            <person name="Klenk H.-P."/>
            <person name="Eisen J.A."/>
        </authorList>
    </citation>
    <scope>NUCLEOTIDE SEQUENCE [LARGE SCALE GENOMIC DNA]</scope>
    <source>
        <strain evidence="3">DSM 19664 / LMG 22246 / CIP 109416 / KR-200</strain>
    </source>
</reference>
<sequence length="200" mass="21394">MKEQLRRVLEMVARERLSAEDAGALLAALSPRLDLGPRWAHLFALLGEDGFSPEELAVLLEIKAGLRRPVPVGDFESVMEDVPRLVRDAMQGAFGRPRGPGGPGRPGGPFREHGERRSGRPGSILRVNVEDVDGSELRANLPLSLGEHAAKLLPPRVLAALERSGISSEALSLMLSANPPVGELLSVEAADGSEISLHVE</sequence>
<gene>
    <name evidence="2" type="ordered locus">Deipe_1605</name>
</gene>
<evidence type="ECO:0000256" key="1">
    <source>
        <dbReference type="SAM" id="MobiDB-lite"/>
    </source>
</evidence>
<feature type="region of interest" description="Disordered" evidence="1">
    <location>
        <begin position="92"/>
        <end position="121"/>
    </location>
</feature>
<dbReference type="PATRIC" id="fig|937777.3.peg.1606"/>
<dbReference type="STRING" id="937777.Deipe_1605"/>
<accession>L0A2C8</accession>
<protein>
    <submittedName>
        <fullName evidence="2">Uncharacterized protein</fullName>
    </submittedName>
</protein>
<dbReference type="HOGENOM" id="CLU_1330125_0_0_0"/>
<dbReference type="KEGG" id="dpd:Deipe_1605"/>
<dbReference type="OrthoDB" id="63827at2"/>
<evidence type="ECO:0000313" key="2">
    <source>
        <dbReference type="EMBL" id="AFZ67145.1"/>
    </source>
</evidence>
<proteinExistence type="predicted"/>
<keyword evidence="3" id="KW-1185">Reference proteome</keyword>
<evidence type="ECO:0000313" key="3">
    <source>
        <dbReference type="Proteomes" id="UP000010467"/>
    </source>
</evidence>
<dbReference type="EMBL" id="CP003382">
    <property type="protein sequence ID" value="AFZ67145.1"/>
    <property type="molecule type" value="Genomic_DNA"/>
</dbReference>
<dbReference type="Proteomes" id="UP000010467">
    <property type="component" value="Chromosome"/>
</dbReference>
<dbReference type="eggNOG" id="ENOG50330BD">
    <property type="taxonomic scope" value="Bacteria"/>
</dbReference>